<comment type="caution">
    <text evidence="5">The sequence shown here is derived from an EMBL/GenBank/DDBJ whole genome shotgun (WGS) entry which is preliminary data.</text>
</comment>
<proteinExistence type="inferred from homology"/>
<protein>
    <submittedName>
        <fullName evidence="5">Site-specific integrase</fullName>
    </submittedName>
</protein>
<dbReference type="PROSITE" id="PS51898">
    <property type="entry name" value="TYR_RECOMBINASE"/>
    <property type="match status" value="1"/>
</dbReference>
<dbReference type="InterPro" id="IPR013762">
    <property type="entry name" value="Integrase-like_cat_sf"/>
</dbReference>
<evidence type="ECO:0000256" key="2">
    <source>
        <dbReference type="ARBA" id="ARBA00023125"/>
    </source>
</evidence>
<accession>A0AAP7A3G3</accession>
<keyword evidence="3" id="KW-0233">DNA recombination</keyword>
<feature type="domain" description="Tyr recombinase" evidence="4">
    <location>
        <begin position="127"/>
        <end position="311"/>
    </location>
</feature>
<dbReference type="GO" id="GO:0003677">
    <property type="term" value="F:DNA binding"/>
    <property type="evidence" value="ECO:0007669"/>
    <property type="project" value="UniProtKB-KW"/>
</dbReference>
<dbReference type="CDD" id="cd00397">
    <property type="entry name" value="DNA_BRE_C"/>
    <property type="match status" value="1"/>
</dbReference>
<evidence type="ECO:0000256" key="3">
    <source>
        <dbReference type="ARBA" id="ARBA00023172"/>
    </source>
</evidence>
<dbReference type="SUPFAM" id="SSF56349">
    <property type="entry name" value="DNA breaking-rejoining enzymes"/>
    <property type="match status" value="1"/>
</dbReference>
<organism evidence="5 6">
    <name type="scientific">Paenibacillus alvei</name>
    <name type="common">Bacillus alvei</name>
    <dbReference type="NCBI Taxonomy" id="44250"/>
    <lineage>
        <taxon>Bacteria</taxon>
        <taxon>Bacillati</taxon>
        <taxon>Bacillota</taxon>
        <taxon>Bacilli</taxon>
        <taxon>Bacillales</taxon>
        <taxon>Paenibacillaceae</taxon>
        <taxon>Paenibacillus</taxon>
    </lineage>
</organism>
<dbReference type="EMBL" id="JABFOR010000037">
    <property type="protein sequence ID" value="NOJ73122.1"/>
    <property type="molecule type" value="Genomic_DNA"/>
</dbReference>
<dbReference type="Gene3D" id="1.10.443.10">
    <property type="entry name" value="Intergrase catalytic core"/>
    <property type="match status" value="1"/>
</dbReference>
<comment type="similarity">
    <text evidence="1">Belongs to the 'phage' integrase family.</text>
</comment>
<dbReference type="GO" id="GO:0006310">
    <property type="term" value="P:DNA recombination"/>
    <property type="evidence" value="ECO:0007669"/>
    <property type="project" value="UniProtKB-KW"/>
</dbReference>
<dbReference type="Pfam" id="PF00589">
    <property type="entry name" value="Phage_integrase"/>
    <property type="match status" value="1"/>
</dbReference>
<evidence type="ECO:0000313" key="6">
    <source>
        <dbReference type="Proteomes" id="UP000552038"/>
    </source>
</evidence>
<evidence type="ECO:0000256" key="1">
    <source>
        <dbReference type="ARBA" id="ARBA00008857"/>
    </source>
</evidence>
<reference evidence="5 6" key="1">
    <citation type="submission" date="2020-05" db="EMBL/GenBank/DDBJ databases">
        <title>Whole genome sequencing and identification of novel metabolites from Paenibacillus alvei strain JR949.</title>
        <authorList>
            <person name="Rajendhran J."/>
            <person name="Sree Pranav P."/>
            <person name="Mahalakshmi B."/>
            <person name="Karthikeyan R."/>
        </authorList>
    </citation>
    <scope>NUCLEOTIDE SEQUENCE [LARGE SCALE GENOMIC DNA]</scope>
    <source>
        <strain evidence="5 6">JR949</strain>
    </source>
</reference>
<name>A0AAP7A3G3_PAEAL</name>
<dbReference type="Proteomes" id="UP000552038">
    <property type="component" value="Unassembled WGS sequence"/>
</dbReference>
<dbReference type="AlphaFoldDB" id="A0AAP7A3G3"/>
<dbReference type="PANTHER" id="PTHR30349:SF41">
    <property type="entry name" value="INTEGRASE_RECOMBINASE PROTEIN MJ0367-RELATED"/>
    <property type="match status" value="1"/>
</dbReference>
<dbReference type="GO" id="GO:0015074">
    <property type="term" value="P:DNA integration"/>
    <property type="evidence" value="ECO:0007669"/>
    <property type="project" value="InterPro"/>
</dbReference>
<keyword evidence="2" id="KW-0238">DNA-binding</keyword>
<dbReference type="InterPro" id="IPR050090">
    <property type="entry name" value="Tyrosine_recombinase_XerCD"/>
</dbReference>
<gene>
    <name evidence="5" type="ORF">HMI46_21540</name>
</gene>
<evidence type="ECO:0000313" key="5">
    <source>
        <dbReference type="EMBL" id="NOJ73122.1"/>
    </source>
</evidence>
<dbReference type="Gene3D" id="1.10.150.130">
    <property type="match status" value="1"/>
</dbReference>
<evidence type="ECO:0000259" key="4">
    <source>
        <dbReference type="PROSITE" id="PS51898"/>
    </source>
</evidence>
<dbReference type="PANTHER" id="PTHR30349">
    <property type="entry name" value="PHAGE INTEGRASE-RELATED"/>
    <property type="match status" value="1"/>
</dbReference>
<dbReference type="InterPro" id="IPR011010">
    <property type="entry name" value="DNA_brk_join_enz"/>
</dbReference>
<dbReference type="InterPro" id="IPR002104">
    <property type="entry name" value="Integrase_catalytic"/>
</dbReference>
<dbReference type="InterPro" id="IPR010998">
    <property type="entry name" value="Integrase_recombinase_N"/>
</dbReference>
<dbReference type="RefSeq" id="WP_171418742.1">
    <property type="nucleotide sequence ID" value="NZ_JABFOR010000037.1"/>
</dbReference>
<sequence>MKLVLLSKYAIFWEAHCNLRAGTINAMKSTLKNFERFLIETFHFDSADEFDLDKLYYDEILGVYEPIDKTLIDEFVVYLRTNQASTSFKLYNSITYLKSFFGFLYRSTMIKQNPMANYRNNYYTREIKNRWLTPEECNSLLHYCRMNVLEEEYTMFLLLMTTGVRNSELRSLRYRHIDFEHSTIHIEEGQKTNIGTVFMPDILNLALKNYTSKKPFQQRLLSGNDYLFTLNCKNRLHVVALKKRIDELTLEAGIQRKVTPHTFRYTTAKLMQISGCNFSNIQRQLRHEHAYTTIRYLGCSEREIQLMEENTELFNPEIYMDENEE</sequence>